<proteinExistence type="predicted"/>
<dbReference type="Proteomes" id="UP000256829">
    <property type="component" value="Unassembled WGS sequence"/>
</dbReference>
<accession>A0A3D8VB95</accession>
<evidence type="ECO:0000313" key="2">
    <source>
        <dbReference type="Proteomes" id="UP000256829"/>
    </source>
</evidence>
<dbReference type="EMBL" id="QTJR01000007">
    <property type="protein sequence ID" value="RDY66704.1"/>
    <property type="molecule type" value="Genomic_DNA"/>
</dbReference>
<organism evidence="1 2">
    <name type="scientific">Lysobacter soli</name>
    <dbReference type="NCBI Taxonomy" id="453783"/>
    <lineage>
        <taxon>Bacteria</taxon>
        <taxon>Pseudomonadati</taxon>
        <taxon>Pseudomonadota</taxon>
        <taxon>Gammaproteobacteria</taxon>
        <taxon>Lysobacterales</taxon>
        <taxon>Lysobacteraceae</taxon>
        <taxon>Lysobacter</taxon>
    </lineage>
</organism>
<reference evidence="1 2" key="1">
    <citation type="submission" date="2018-08" db="EMBL/GenBank/DDBJ databases">
        <title>Lysobacter soli KCTC 22011, whole genome shotgun sequence.</title>
        <authorList>
            <person name="Zhang X."/>
            <person name="Feng G."/>
            <person name="Zhu H."/>
        </authorList>
    </citation>
    <scope>NUCLEOTIDE SEQUENCE [LARGE SCALE GENOMIC DNA]</scope>
    <source>
        <strain evidence="1 2">KCTC 22011</strain>
    </source>
</reference>
<comment type="caution">
    <text evidence="1">The sequence shown here is derived from an EMBL/GenBank/DDBJ whole genome shotgun (WGS) entry which is preliminary data.</text>
</comment>
<gene>
    <name evidence="1" type="ORF">DX912_11290</name>
</gene>
<name>A0A3D8VB95_9GAMM</name>
<keyword evidence="2" id="KW-1185">Reference proteome</keyword>
<dbReference type="RefSeq" id="WP_115842626.1">
    <property type="nucleotide sequence ID" value="NZ_QTJR01000007.1"/>
</dbReference>
<dbReference type="AlphaFoldDB" id="A0A3D8VB95"/>
<evidence type="ECO:0000313" key="1">
    <source>
        <dbReference type="EMBL" id="RDY66704.1"/>
    </source>
</evidence>
<protein>
    <submittedName>
        <fullName evidence="1">Uncharacterized protein</fullName>
    </submittedName>
</protein>
<sequence>MPDWQPSIVQPLESIEDRVRYYIDGKRDFALFANGTFVLLPVGLSEAQAEAFALAALDEVFHAHPDMRPVAMDDGNILIGYKNDITANVVLSDVVAANWTEIEAQHQRALARHEVLMTPLGQNKFDAFGIKALFGRCFMFMDAQRPRVLKVVRHAT</sequence>